<evidence type="ECO:0000256" key="7">
    <source>
        <dbReference type="SAM" id="MobiDB-lite"/>
    </source>
</evidence>
<dbReference type="CDD" id="cd00009">
    <property type="entry name" value="AAA"/>
    <property type="match status" value="1"/>
</dbReference>
<feature type="compositionally biased region" description="Low complexity" evidence="7">
    <location>
        <begin position="25"/>
        <end position="39"/>
    </location>
</feature>
<evidence type="ECO:0000256" key="4">
    <source>
        <dbReference type="ARBA" id="ARBA00022741"/>
    </source>
</evidence>
<comment type="similarity">
    <text evidence="2">Belongs to the activator 1 small subunits family.</text>
</comment>
<dbReference type="FunFam" id="3.40.50.300:FF:000129">
    <property type="entry name" value="Replication factor C subunit 5"/>
    <property type="match status" value="1"/>
</dbReference>
<protein>
    <submittedName>
        <fullName evidence="9">Replication factor C subunit 4</fullName>
    </submittedName>
</protein>
<evidence type="ECO:0000256" key="1">
    <source>
        <dbReference type="ARBA" id="ARBA00004123"/>
    </source>
</evidence>
<dbReference type="Gene3D" id="1.10.8.60">
    <property type="match status" value="1"/>
</dbReference>
<dbReference type="InterPro" id="IPR003959">
    <property type="entry name" value="ATPase_AAA_core"/>
</dbReference>
<dbReference type="Gene3D" id="1.20.272.10">
    <property type="match status" value="1"/>
</dbReference>
<dbReference type="GO" id="GO:0006281">
    <property type="term" value="P:DNA repair"/>
    <property type="evidence" value="ECO:0007669"/>
    <property type="project" value="TreeGrafter"/>
</dbReference>
<dbReference type="AlphaFoldDB" id="A0A1W0X9B3"/>
<dbReference type="GO" id="GO:0006261">
    <property type="term" value="P:DNA-templated DNA replication"/>
    <property type="evidence" value="ECO:0007669"/>
    <property type="project" value="TreeGrafter"/>
</dbReference>
<keyword evidence="5" id="KW-0067">ATP-binding</keyword>
<keyword evidence="4" id="KW-0547">Nucleotide-binding</keyword>
<dbReference type="InterPro" id="IPR013748">
    <property type="entry name" value="Rep_factorC_C"/>
</dbReference>
<evidence type="ECO:0000256" key="5">
    <source>
        <dbReference type="ARBA" id="ARBA00022840"/>
    </source>
</evidence>
<dbReference type="NCBIfam" id="NF001679">
    <property type="entry name" value="PRK00440.1"/>
    <property type="match status" value="1"/>
</dbReference>
<dbReference type="GO" id="GO:0005524">
    <property type="term" value="F:ATP binding"/>
    <property type="evidence" value="ECO:0007669"/>
    <property type="project" value="UniProtKB-KW"/>
</dbReference>
<comment type="caution">
    <text evidence="9">The sequence shown here is derived from an EMBL/GenBank/DDBJ whole genome shotgun (WGS) entry which is preliminary data.</text>
</comment>
<dbReference type="PANTHER" id="PTHR11669:SF20">
    <property type="entry name" value="REPLICATION FACTOR C SUBUNIT 4"/>
    <property type="match status" value="1"/>
</dbReference>
<evidence type="ECO:0000256" key="6">
    <source>
        <dbReference type="ARBA" id="ARBA00023242"/>
    </source>
</evidence>
<dbReference type="InterPro" id="IPR008921">
    <property type="entry name" value="DNA_pol3_clamp-load_cplx_C"/>
</dbReference>
<dbReference type="GO" id="GO:0005634">
    <property type="term" value="C:nucleus"/>
    <property type="evidence" value="ECO:0007669"/>
    <property type="project" value="UniProtKB-SubCell"/>
</dbReference>
<feature type="region of interest" description="Disordered" evidence="7">
    <location>
        <begin position="1"/>
        <end position="42"/>
    </location>
</feature>
<keyword evidence="6" id="KW-0539">Nucleus</keyword>
<dbReference type="FunFam" id="1.20.272.10:FF:000011">
    <property type="entry name" value="Replication factor C subunit 2"/>
    <property type="match status" value="1"/>
</dbReference>
<dbReference type="InterPro" id="IPR050238">
    <property type="entry name" value="DNA_Rep/Repair_Clamp_Loader"/>
</dbReference>
<dbReference type="Pfam" id="PF08542">
    <property type="entry name" value="Rep_fac_C"/>
    <property type="match status" value="1"/>
</dbReference>
<evidence type="ECO:0000313" key="9">
    <source>
        <dbReference type="EMBL" id="OQV23902.1"/>
    </source>
</evidence>
<comment type="subcellular location">
    <subcellularLocation>
        <location evidence="1">Nucleus</location>
    </subcellularLocation>
</comment>
<accession>A0A1W0X9B3</accession>
<sequence length="395" mass="43380">MDKFLQRGKTTASSGGGDGPSRKQGSAAAGTSGKTGNSGQIAKDEETDAKATGMQKFIGVKSTVQVKKNLPWVDKYRPKTVDEIAFQGDIVAVLRNALKGEDFPHFLFYGPPGTGKTSAILAVCRELFGQELMKERILELNASDERGISVVRDKVKTFAQYSNTSIRPDGKACPPFKVIILDEADSMTGAAQAALRRIMEKESKSTRFCLICNYISRIIEPLASRCARFRFKPLPTSIIKERLQSIGTAENVQIEDRALDALISASEGDLRRAITLLQSISKLAKDNTVTREDVLELTGYIPDDDIATFLDTCKLNDLDKIDEFAQNLIFNGFGAGQLFAQLQEVILYSDFIKDAQKACIIERLAVADHRLMDGADEYFQMMDVGAVVMQALSAH</sequence>
<evidence type="ECO:0000256" key="2">
    <source>
        <dbReference type="ARBA" id="ARBA00005378"/>
    </source>
</evidence>
<name>A0A1W0X9B3_HYPEX</name>
<organism evidence="9 10">
    <name type="scientific">Hypsibius exemplaris</name>
    <name type="common">Freshwater tardigrade</name>
    <dbReference type="NCBI Taxonomy" id="2072580"/>
    <lineage>
        <taxon>Eukaryota</taxon>
        <taxon>Metazoa</taxon>
        <taxon>Ecdysozoa</taxon>
        <taxon>Tardigrada</taxon>
        <taxon>Eutardigrada</taxon>
        <taxon>Parachela</taxon>
        <taxon>Hypsibioidea</taxon>
        <taxon>Hypsibiidae</taxon>
        <taxon>Hypsibius</taxon>
    </lineage>
</organism>
<dbReference type="SUPFAM" id="SSF52540">
    <property type="entry name" value="P-loop containing nucleoside triphosphate hydrolases"/>
    <property type="match status" value="1"/>
</dbReference>
<dbReference type="SUPFAM" id="SSF48019">
    <property type="entry name" value="post-AAA+ oligomerization domain-like"/>
    <property type="match status" value="1"/>
</dbReference>
<feature type="domain" description="AAA+ ATPase" evidence="8">
    <location>
        <begin position="102"/>
        <end position="234"/>
    </location>
</feature>
<dbReference type="InterPro" id="IPR003593">
    <property type="entry name" value="AAA+_ATPase"/>
</dbReference>
<dbReference type="Proteomes" id="UP000192578">
    <property type="component" value="Unassembled WGS sequence"/>
</dbReference>
<reference evidence="10" key="1">
    <citation type="submission" date="2017-01" db="EMBL/GenBank/DDBJ databases">
        <title>Comparative genomics of anhydrobiosis in the tardigrade Hypsibius dujardini.</title>
        <authorList>
            <person name="Yoshida Y."/>
            <person name="Koutsovoulos G."/>
            <person name="Laetsch D."/>
            <person name="Stevens L."/>
            <person name="Kumar S."/>
            <person name="Horikawa D."/>
            <person name="Ishino K."/>
            <person name="Komine S."/>
            <person name="Tomita M."/>
            <person name="Blaxter M."/>
            <person name="Arakawa K."/>
        </authorList>
    </citation>
    <scope>NUCLEOTIDE SEQUENCE [LARGE SCALE GENOMIC DNA]</scope>
    <source>
        <strain evidence="10">Z151</strain>
    </source>
</reference>
<evidence type="ECO:0000313" key="10">
    <source>
        <dbReference type="Proteomes" id="UP000192578"/>
    </source>
</evidence>
<evidence type="ECO:0000259" key="8">
    <source>
        <dbReference type="SMART" id="SM00382"/>
    </source>
</evidence>
<evidence type="ECO:0000256" key="3">
    <source>
        <dbReference type="ARBA" id="ARBA00022705"/>
    </source>
</evidence>
<dbReference type="Pfam" id="PF21960">
    <property type="entry name" value="RCF1-5-like_lid"/>
    <property type="match status" value="1"/>
</dbReference>
<keyword evidence="10" id="KW-1185">Reference proteome</keyword>
<proteinExistence type="inferred from homology"/>
<dbReference type="SMART" id="SM00382">
    <property type="entry name" value="AAA"/>
    <property type="match status" value="1"/>
</dbReference>
<dbReference type="CDD" id="cd18140">
    <property type="entry name" value="HLD_clamp_RFC"/>
    <property type="match status" value="1"/>
</dbReference>
<dbReference type="InterPro" id="IPR027417">
    <property type="entry name" value="P-loop_NTPase"/>
</dbReference>
<dbReference type="OrthoDB" id="10249205at2759"/>
<dbReference type="Pfam" id="PF00004">
    <property type="entry name" value="AAA"/>
    <property type="match status" value="1"/>
</dbReference>
<dbReference type="GO" id="GO:0003689">
    <property type="term" value="F:DNA clamp loader activity"/>
    <property type="evidence" value="ECO:0007669"/>
    <property type="project" value="TreeGrafter"/>
</dbReference>
<dbReference type="GO" id="GO:0016887">
    <property type="term" value="F:ATP hydrolysis activity"/>
    <property type="evidence" value="ECO:0007669"/>
    <property type="project" value="InterPro"/>
</dbReference>
<gene>
    <name evidence="9" type="ORF">BV898_02250</name>
</gene>
<dbReference type="EMBL" id="MTYJ01000009">
    <property type="protein sequence ID" value="OQV23902.1"/>
    <property type="molecule type" value="Genomic_DNA"/>
</dbReference>
<dbReference type="PANTHER" id="PTHR11669">
    <property type="entry name" value="REPLICATION FACTOR C / DNA POLYMERASE III GAMMA-TAU SUBUNIT"/>
    <property type="match status" value="1"/>
</dbReference>
<dbReference type="Gene3D" id="3.40.50.300">
    <property type="entry name" value="P-loop containing nucleotide triphosphate hydrolases"/>
    <property type="match status" value="1"/>
</dbReference>
<dbReference type="InterPro" id="IPR047854">
    <property type="entry name" value="RFC_lid"/>
</dbReference>
<keyword evidence="3" id="KW-0235">DNA replication</keyword>
<dbReference type="GO" id="GO:0003677">
    <property type="term" value="F:DNA binding"/>
    <property type="evidence" value="ECO:0007669"/>
    <property type="project" value="InterPro"/>
</dbReference>
<dbReference type="GO" id="GO:0005663">
    <property type="term" value="C:DNA replication factor C complex"/>
    <property type="evidence" value="ECO:0007669"/>
    <property type="project" value="TreeGrafter"/>
</dbReference>